<dbReference type="AlphaFoldDB" id="A0A8S2EIL2"/>
<proteinExistence type="predicted"/>
<protein>
    <submittedName>
        <fullName evidence="1">Uncharacterized protein</fullName>
    </submittedName>
</protein>
<evidence type="ECO:0000313" key="3">
    <source>
        <dbReference type="Proteomes" id="UP000677228"/>
    </source>
</evidence>
<dbReference type="Proteomes" id="UP000677228">
    <property type="component" value="Unassembled WGS sequence"/>
</dbReference>
<accession>A0A8S2EIL2</accession>
<comment type="caution">
    <text evidence="1">The sequence shown here is derived from an EMBL/GenBank/DDBJ whole genome shotgun (WGS) entry which is preliminary data.</text>
</comment>
<dbReference type="Proteomes" id="UP000682733">
    <property type="component" value="Unassembled WGS sequence"/>
</dbReference>
<gene>
    <name evidence="1" type="ORF">OVA965_LOCUS25601</name>
    <name evidence="2" type="ORF">TMI583_LOCUS26336</name>
</gene>
<dbReference type="EMBL" id="CAJOBA010037532">
    <property type="protein sequence ID" value="CAF4043873.1"/>
    <property type="molecule type" value="Genomic_DNA"/>
</dbReference>
<organism evidence="1 3">
    <name type="scientific">Didymodactylos carnosus</name>
    <dbReference type="NCBI Taxonomy" id="1234261"/>
    <lineage>
        <taxon>Eukaryota</taxon>
        <taxon>Metazoa</taxon>
        <taxon>Spiralia</taxon>
        <taxon>Gnathifera</taxon>
        <taxon>Rotifera</taxon>
        <taxon>Eurotatoria</taxon>
        <taxon>Bdelloidea</taxon>
        <taxon>Philodinida</taxon>
        <taxon>Philodinidae</taxon>
        <taxon>Didymodactylos</taxon>
    </lineage>
</organism>
<sequence length="91" mass="10400">MLKTISAVSPSLQLKQKWAELEEEVRKWNILNGNSLLLSDSQSTYLLGPSTIVKMHSVAFEKLNVEYEPKCWKLTLNSKQVRQHSDAQIIS</sequence>
<evidence type="ECO:0000313" key="1">
    <source>
        <dbReference type="EMBL" id="CAF1236011.1"/>
    </source>
</evidence>
<evidence type="ECO:0000313" key="2">
    <source>
        <dbReference type="EMBL" id="CAF4043873.1"/>
    </source>
</evidence>
<reference evidence="1" key="1">
    <citation type="submission" date="2021-02" db="EMBL/GenBank/DDBJ databases">
        <authorList>
            <person name="Nowell W R."/>
        </authorList>
    </citation>
    <scope>NUCLEOTIDE SEQUENCE</scope>
</reference>
<dbReference type="EMBL" id="CAJNOK010015982">
    <property type="protein sequence ID" value="CAF1236011.1"/>
    <property type="molecule type" value="Genomic_DNA"/>
</dbReference>
<name>A0A8S2EIL2_9BILA</name>